<keyword evidence="3" id="KW-1185">Reference proteome</keyword>
<evidence type="ECO:0000256" key="1">
    <source>
        <dbReference type="SAM" id="MobiDB-lite"/>
    </source>
</evidence>
<accession>A0A8J5SKC6</accession>
<protein>
    <submittedName>
        <fullName evidence="2">Uncharacterized protein</fullName>
    </submittedName>
</protein>
<feature type="region of interest" description="Disordered" evidence="1">
    <location>
        <begin position="50"/>
        <end position="93"/>
    </location>
</feature>
<proteinExistence type="predicted"/>
<dbReference type="EMBL" id="JAAALK010000283">
    <property type="protein sequence ID" value="KAG8074443.1"/>
    <property type="molecule type" value="Genomic_DNA"/>
</dbReference>
<gene>
    <name evidence="2" type="ORF">GUJ93_ZPchr0006g41817</name>
</gene>
<sequence length="130" mass="14326">MSLGVSHLVWSPPTRRAVPFIFSISDVPQQPARSTAASAAGWLSAHRTRTAAKDAAPTEVNKGIGASAARNSPAQCERGSADSCKRRKRKKKDTVTSLFLHGQVSQHLLRWRTFYDVVAFLARVCVFMRM</sequence>
<dbReference type="AlphaFoldDB" id="A0A8J5SKC6"/>
<name>A0A8J5SKC6_ZIZPA</name>
<dbReference type="Proteomes" id="UP000729402">
    <property type="component" value="Unassembled WGS sequence"/>
</dbReference>
<evidence type="ECO:0000313" key="3">
    <source>
        <dbReference type="Proteomes" id="UP000729402"/>
    </source>
</evidence>
<organism evidence="2 3">
    <name type="scientific">Zizania palustris</name>
    <name type="common">Northern wild rice</name>
    <dbReference type="NCBI Taxonomy" id="103762"/>
    <lineage>
        <taxon>Eukaryota</taxon>
        <taxon>Viridiplantae</taxon>
        <taxon>Streptophyta</taxon>
        <taxon>Embryophyta</taxon>
        <taxon>Tracheophyta</taxon>
        <taxon>Spermatophyta</taxon>
        <taxon>Magnoliopsida</taxon>
        <taxon>Liliopsida</taxon>
        <taxon>Poales</taxon>
        <taxon>Poaceae</taxon>
        <taxon>BOP clade</taxon>
        <taxon>Oryzoideae</taxon>
        <taxon>Oryzeae</taxon>
        <taxon>Zizaniinae</taxon>
        <taxon>Zizania</taxon>
    </lineage>
</organism>
<comment type="caution">
    <text evidence="2">The sequence shown here is derived from an EMBL/GenBank/DDBJ whole genome shotgun (WGS) entry which is preliminary data.</text>
</comment>
<evidence type="ECO:0000313" key="2">
    <source>
        <dbReference type="EMBL" id="KAG8074443.1"/>
    </source>
</evidence>
<reference evidence="2" key="2">
    <citation type="submission" date="2021-02" db="EMBL/GenBank/DDBJ databases">
        <authorList>
            <person name="Kimball J.A."/>
            <person name="Haas M.W."/>
            <person name="Macchietto M."/>
            <person name="Kono T."/>
            <person name="Duquette J."/>
            <person name="Shao M."/>
        </authorList>
    </citation>
    <scope>NUCLEOTIDE SEQUENCE</scope>
    <source>
        <tissue evidence="2">Fresh leaf tissue</tissue>
    </source>
</reference>
<reference evidence="2" key="1">
    <citation type="journal article" date="2021" name="bioRxiv">
        <title>Whole Genome Assembly and Annotation of Northern Wild Rice, Zizania palustris L., Supports a Whole Genome Duplication in the Zizania Genus.</title>
        <authorList>
            <person name="Haas M."/>
            <person name="Kono T."/>
            <person name="Macchietto M."/>
            <person name="Millas R."/>
            <person name="McGilp L."/>
            <person name="Shao M."/>
            <person name="Duquette J."/>
            <person name="Hirsch C.N."/>
            <person name="Kimball J."/>
        </authorList>
    </citation>
    <scope>NUCLEOTIDE SEQUENCE</scope>
    <source>
        <tissue evidence="2">Fresh leaf tissue</tissue>
    </source>
</reference>